<evidence type="ECO:0000313" key="9">
    <source>
        <dbReference type="Proteomes" id="UP000012073"/>
    </source>
</evidence>
<keyword evidence="5" id="KW-0862">Zinc</keyword>
<dbReference type="Pfam" id="PF00271">
    <property type="entry name" value="Helicase_C"/>
    <property type="match status" value="1"/>
</dbReference>
<keyword evidence="1" id="KW-0547">Nucleotide-binding</keyword>
<evidence type="ECO:0000259" key="7">
    <source>
        <dbReference type="PROSITE" id="PS51194"/>
    </source>
</evidence>
<evidence type="ECO:0000313" key="8">
    <source>
        <dbReference type="EMBL" id="CDF34804.1"/>
    </source>
</evidence>
<reference evidence="9" key="1">
    <citation type="journal article" date="2013" name="Proc. Natl. Acad. Sci. U.S.A.">
        <title>Genome structure and metabolic features in the red seaweed Chondrus crispus shed light on evolution of the Archaeplastida.</title>
        <authorList>
            <person name="Collen J."/>
            <person name="Porcel B."/>
            <person name="Carre W."/>
            <person name="Ball S.G."/>
            <person name="Chaparro C."/>
            <person name="Tonon T."/>
            <person name="Barbeyron T."/>
            <person name="Michel G."/>
            <person name="Noel B."/>
            <person name="Valentin K."/>
            <person name="Elias M."/>
            <person name="Artiguenave F."/>
            <person name="Arun A."/>
            <person name="Aury J.M."/>
            <person name="Barbosa-Neto J.F."/>
            <person name="Bothwell J.H."/>
            <person name="Bouget F.Y."/>
            <person name="Brillet L."/>
            <person name="Cabello-Hurtado F."/>
            <person name="Capella-Gutierrez S."/>
            <person name="Charrier B."/>
            <person name="Cladiere L."/>
            <person name="Cock J.M."/>
            <person name="Coelho S.M."/>
            <person name="Colleoni C."/>
            <person name="Czjzek M."/>
            <person name="Da Silva C."/>
            <person name="Delage L."/>
            <person name="Denoeud F."/>
            <person name="Deschamps P."/>
            <person name="Dittami S.M."/>
            <person name="Gabaldon T."/>
            <person name="Gachon C.M."/>
            <person name="Groisillier A."/>
            <person name="Herve C."/>
            <person name="Jabbari K."/>
            <person name="Katinka M."/>
            <person name="Kloareg B."/>
            <person name="Kowalczyk N."/>
            <person name="Labadie K."/>
            <person name="Leblanc C."/>
            <person name="Lopez P.J."/>
            <person name="McLachlan D.H."/>
            <person name="Meslet-Cladiere L."/>
            <person name="Moustafa A."/>
            <person name="Nehr Z."/>
            <person name="Nyvall Collen P."/>
            <person name="Panaud O."/>
            <person name="Partensky F."/>
            <person name="Poulain J."/>
            <person name="Rensing S.A."/>
            <person name="Rousvoal S."/>
            <person name="Samson G."/>
            <person name="Symeonidi A."/>
            <person name="Weissenbach J."/>
            <person name="Zambounis A."/>
            <person name="Wincker P."/>
            <person name="Boyen C."/>
        </authorList>
    </citation>
    <scope>NUCLEOTIDE SEQUENCE [LARGE SCALE GENOMIC DNA]</scope>
    <source>
        <strain evidence="9">cv. Stackhouse</strain>
    </source>
</reference>
<name>R7Q9R4_CHOCR</name>
<dbReference type="InterPro" id="IPR013083">
    <property type="entry name" value="Znf_RING/FYVE/PHD"/>
</dbReference>
<dbReference type="CDD" id="cd18793">
    <property type="entry name" value="SF2_C_SNF"/>
    <property type="match status" value="1"/>
</dbReference>
<dbReference type="InterPro" id="IPR001650">
    <property type="entry name" value="Helicase_C-like"/>
</dbReference>
<dbReference type="InterPro" id="IPR001841">
    <property type="entry name" value="Znf_RING"/>
</dbReference>
<dbReference type="InterPro" id="IPR027417">
    <property type="entry name" value="P-loop_NTPase"/>
</dbReference>
<keyword evidence="9" id="KW-1185">Reference proteome</keyword>
<dbReference type="PhylomeDB" id="R7Q9R4"/>
<dbReference type="OrthoDB" id="448448at2759"/>
<dbReference type="Pfam" id="PF13923">
    <property type="entry name" value="zf-C3HC4_2"/>
    <property type="match status" value="1"/>
</dbReference>
<feature type="domain" description="RING-type" evidence="6">
    <location>
        <begin position="39"/>
        <end position="78"/>
    </location>
</feature>
<dbReference type="GO" id="GO:0006281">
    <property type="term" value="P:DNA repair"/>
    <property type="evidence" value="ECO:0007669"/>
    <property type="project" value="TreeGrafter"/>
</dbReference>
<dbReference type="SMART" id="SM00184">
    <property type="entry name" value="RING"/>
    <property type="match status" value="1"/>
</dbReference>
<dbReference type="STRING" id="2769.R7Q9R4"/>
<dbReference type="Gramene" id="CDF34804">
    <property type="protein sequence ID" value="CDF34804"/>
    <property type="gene ID" value="CHC_T00003713001"/>
</dbReference>
<keyword evidence="4" id="KW-0067">ATP-binding</keyword>
<dbReference type="OMA" id="RIHECCH"/>
<dbReference type="KEGG" id="ccp:CHC_T00003713001"/>
<dbReference type="Gene3D" id="3.40.50.300">
    <property type="entry name" value="P-loop containing nucleotide triphosphate hydrolases"/>
    <property type="match status" value="1"/>
</dbReference>
<dbReference type="InterPro" id="IPR050628">
    <property type="entry name" value="SNF2_RAD54_helicase_TF"/>
</dbReference>
<dbReference type="InterPro" id="IPR049730">
    <property type="entry name" value="SNF2/RAD54-like_C"/>
</dbReference>
<evidence type="ECO:0000259" key="6">
    <source>
        <dbReference type="PROSITE" id="PS50089"/>
    </source>
</evidence>
<organism evidence="8 9">
    <name type="scientific">Chondrus crispus</name>
    <name type="common">Carrageen Irish moss</name>
    <name type="synonym">Polymorpha crispa</name>
    <dbReference type="NCBI Taxonomy" id="2769"/>
    <lineage>
        <taxon>Eukaryota</taxon>
        <taxon>Rhodophyta</taxon>
        <taxon>Florideophyceae</taxon>
        <taxon>Rhodymeniophycidae</taxon>
        <taxon>Gigartinales</taxon>
        <taxon>Gigartinaceae</taxon>
        <taxon>Chondrus</taxon>
    </lineage>
</organism>
<dbReference type="GO" id="GO:0005634">
    <property type="term" value="C:nucleus"/>
    <property type="evidence" value="ECO:0007669"/>
    <property type="project" value="TreeGrafter"/>
</dbReference>
<keyword evidence="5" id="KW-0863">Zinc-finger</keyword>
<evidence type="ECO:0000256" key="4">
    <source>
        <dbReference type="ARBA" id="ARBA00022840"/>
    </source>
</evidence>
<dbReference type="PANTHER" id="PTHR45626">
    <property type="entry name" value="TRANSCRIPTION TERMINATION FACTOR 2-RELATED"/>
    <property type="match status" value="1"/>
</dbReference>
<sequence length="280" mass="31150">MKNYASILELLLRLRQACDHPYLVFAAALSKDSVRSKECPLCLDVIDDAVAPRECGHPACRSCLLECVQRTKRCPVCRADITFESIGTLPRATRFSVDLKTRWRSSAKVDALLKDLAEIQTLRKQNGAEGVGKTVVFSQFTSMLDLVWMALDRAKIKSLRIDGSRFENEKELSLSTSNVLLVSLRAGGVGLNLCAASCAILLDIHWNPQFDAQAQDRVHRHGQTRDVVIKRYIVNGSVEEQLLKVQKRKQDIADGALGAATEKDKKQAKLTELKLLFAEA</sequence>
<dbReference type="Gene3D" id="3.30.40.10">
    <property type="entry name" value="Zinc/RING finger domain, C3HC4 (zinc finger)"/>
    <property type="match status" value="1"/>
</dbReference>
<dbReference type="PROSITE" id="PS51194">
    <property type="entry name" value="HELICASE_CTER"/>
    <property type="match status" value="1"/>
</dbReference>
<dbReference type="GO" id="GO:0008094">
    <property type="term" value="F:ATP-dependent activity, acting on DNA"/>
    <property type="evidence" value="ECO:0007669"/>
    <property type="project" value="TreeGrafter"/>
</dbReference>
<accession>R7Q9R4</accession>
<evidence type="ECO:0000256" key="2">
    <source>
        <dbReference type="ARBA" id="ARBA00022801"/>
    </source>
</evidence>
<dbReference type="SUPFAM" id="SSF52540">
    <property type="entry name" value="P-loop containing nucleoside triphosphate hydrolases"/>
    <property type="match status" value="1"/>
</dbReference>
<keyword evidence="5" id="KW-0479">Metal-binding</keyword>
<dbReference type="AlphaFoldDB" id="R7Q9R4"/>
<feature type="domain" description="Helicase C-terminal" evidence="7">
    <location>
        <begin position="108"/>
        <end position="271"/>
    </location>
</feature>
<dbReference type="EMBL" id="HG001706">
    <property type="protein sequence ID" value="CDF34804.1"/>
    <property type="molecule type" value="Genomic_DNA"/>
</dbReference>
<dbReference type="GO" id="GO:0008270">
    <property type="term" value="F:zinc ion binding"/>
    <property type="evidence" value="ECO:0007669"/>
    <property type="project" value="UniProtKB-KW"/>
</dbReference>
<proteinExistence type="predicted"/>
<keyword evidence="2" id="KW-0378">Hydrolase</keyword>
<dbReference type="PROSITE" id="PS50089">
    <property type="entry name" value="ZF_RING_2"/>
    <property type="match status" value="1"/>
</dbReference>
<evidence type="ECO:0000256" key="3">
    <source>
        <dbReference type="ARBA" id="ARBA00022806"/>
    </source>
</evidence>
<dbReference type="GO" id="GO:0016787">
    <property type="term" value="F:hydrolase activity"/>
    <property type="evidence" value="ECO:0007669"/>
    <property type="project" value="UniProtKB-KW"/>
</dbReference>
<dbReference type="GO" id="GO:0005524">
    <property type="term" value="F:ATP binding"/>
    <property type="evidence" value="ECO:0007669"/>
    <property type="project" value="UniProtKB-KW"/>
</dbReference>
<dbReference type="SMART" id="SM00490">
    <property type="entry name" value="HELICc"/>
    <property type="match status" value="1"/>
</dbReference>
<evidence type="ECO:0000256" key="5">
    <source>
        <dbReference type="PROSITE-ProRule" id="PRU00175"/>
    </source>
</evidence>
<gene>
    <name evidence="8" type="ORF">CHC_T00003713001</name>
</gene>
<dbReference type="Proteomes" id="UP000012073">
    <property type="component" value="Unassembled WGS sequence"/>
</dbReference>
<keyword evidence="3" id="KW-0347">Helicase</keyword>
<dbReference type="SUPFAM" id="SSF57850">
    <property type="entry name" value="RING/U-box"/>
    <property type="match status" value="1"/>
</dbReference>
<protein>
    <submittedName>
        <fullName evidence="8">Uncharacterized protein</fullName>
    </submittedName>
</protein>
<dbReference type="GO" id="GO:0004386">
    <property type="term" value="F:helicase activity"/>
    <property type="evidence" value="ECO:0007669"/>
    <property type="project" value="UniProtKB-KW"/>
</dbReference>
<dbReference type="GeneID" id="17322369"/>
<evidence type="ECO:0000256" key="1">
    <source>
        <dbReference type="ARBA" id="ARBA00022741"/>
    </source>
</evidence>
<dbReference type="PANTHER" id="PTHR45626:SF22">
    <property type="entry name" value="DNA REPAIR PROTEIN RAD5"/>
    <property type="match status" value="1"/>
</dbReference>
<dbReference type="RefSeq" id="XP_005714623.1">
    <property type="nucleotide sequence ID" value="XM_005714566.1"/>
</dbReference>